<accession>A0AAD8ETG1</accession>
<keyword evidence="3" id="KW-1185">Reference proteome</keyword>
<feature type="transmembrane region" description="Helical" evidence="1">
    <location>
        <begin position="38"/>
        <end position="58"/>
    </location>
</feature>
<organism evidence="2 3">
    <name type="scientific">Diploptera punctata</name>
    <name type="common">Pacific beetle cockroach</name>
    <dbReference type="NCBI Taxonomy" id="6984"/>
    <lineage>
        <taxon>Eukaryota</taxon>
        <taxon>Metazoa</taxon>
        <taxon>Ecdysozoa</taxon>
        <taxon>Arthropoda</taxon>
        <taxon>Hexapoda</taxon>
        <taxon>Insecta</taxon>
        <taxon>Pterygota</taxon>
        <taxon>Neoptera</taxon>
        <taxon>Polyneoptera</taxon>
        <taxon>Dictyoptera</taxon>
        <taxon>Blattodea</taxon>
        <taxon>Blaberoidea</taxon>
        <taxon>Blaberidae</taxon>
        <taxon>Diplopterinae</taxon>
        <taxon>Diploptera</taxon>
    </lineage>
</organism>
<feature type="non-terminal residue" evidence="2">
    <location>
        <position position="107"/>
    </location>
</feature>
<evidence type="ECO:0000256" key="1">
    <source>
        <dbReference type="SAM" id="Phobius"/>
    </source>
</evidence>
<reference evidence="2" key="1">
    <citation type="journal article" date="2023" name="IScience">
        <title>Live-bearing cockroach genome reveals convergent evolutionary mechanisms linked to viviparity in insects and beyond.</title>
        <authorList>
            <person name="Fouks B."/>
            <person name="Harrison M.C."/>
            <person name="Mikhailova A.A."/>
            <person name="Marchal E."/>
            <person name="English S."/>
            <person name="Carruthers M."/>
            <person name="Jennings E.C."/>
            <person name="Chiamaka E.L."/>
            <person name="Frigard R.A."/>
            <person name="Pippel M."/>
            <person name="Attardo G.M."/>
            <person name="Benoit J.B."/>
            <person name="Bornberg-Bauer E."/>
            <person name="Tobe S.S."/>
        </authorList>
    </citation>
    <scope>NUCLEOTIDE SEQUENCE</scope>
    <source>
        <strain evidence="2">Stay&amp;Tobe</strain>
    </source>
</reference>
<keyword evidence="1" id="KW-0472">Membrane</keyword>
<dbReference type="EMBL" id="JASPKZ010000014">
    <property type="protein sequence ID" value="KAJ9601484.1"/>
    <property type="molecule type" value="Genomic_DNA"/>
</dbReference>
<proteinExistence type="predicted"/>
<name>A0AAD8ETG1_DIPPU</name>
<reference evidence="2" key="2">
    <citation type="submission" date="2023-05" db="EMBL/GenBank/DDBJ databases">
        <authorList>
            <person name="Fouks B."/>
        </authorList>
    </citation>
    <scope>NUCLEOTIDE SEQUENCE</scope>
    <source>
        <strain evidence="2">Stay&amp;Tobe</strain>
        <tissue evidence="2">Testes</tissue>
    </source>
</reference>
<dbReference type="AlphaFoldDB" id="A0AAD8ETG1"/>
<dbReference type="Proteomes" id="UP001233999">
    <property type="component" value="Unassembled WGS sequence"/>
</dbReference>
<comment type="caution">
    <text evidence="2">The sequence shown here is derived from an EMBL/GenBank/DDBJ whole genome shotgun (WGS) entry which is preliminary data.</text>
</comment>
<evidence type="ECO:0000313" key="2">
    <source>
        <dbReference type="EMBL" id="KAJ9601484.1"/>
    </source>
</evidence>
<feature type="non-terminal residue" evidence="2">
    <location>
        <position position="1"/>
    </location>
</feature>
<gene>
    <name evidence="2" type="ORF">L9F63_000367</name>
</gene>
<evidence type="ECO:0000313" key="3">
    <source>
        <dbReference type="Proteomes" id="UP001233999"/>
    </source>
</evidence>
<protein>
    <submittedName>
        <fullName evidence="2">Uncharacterized protein</fullName>
    </submittedName>
</protein>
<sequence>RFIYKDLLNTLFNKVALLTFLWNPCVAVLVNTCLKEKFGSFHSSVFIAGAGVYGRLYFNTISLMKNTLRSNAIGPLINNGFSISVESTTGKQQLYEEMSILLFGSRR</sequence>
<feature type="transmembrane region" description="Helical" evidence="1">
    <location>
        <begin position="12"/>
        <end position="32"/>
    </location>
</feature>
<keyword evidence="1" id="KW-1133">Transmembrane helix</keyword>
<keyword evidence="1" id="KW-0812">Transmembrane</keyword>